<proteinExistence type="predicted"/>
<evidence type="ECO:0000313" key="3">
    <source>
        <dbReference type="Proteomes" id="UP001595826"/>
    </source>
</evidence>
<dbReference type="PROSITE" id="PS51354">
    <property type="entry name" value="GLUTAREDOXIN_2"/>
    <property type="match status" value="1"/>
</dbReference>
<comment type="caution">
    <text evidence="2">The sequence shown here is derived from an EMBL/GenBank/DDBJ whole genome shotgun (WGS) entry which is preliminary data.</text>
</comment>
<dbReference type="EMBL" id="JBHSCY010000001">
    <property type="protein sequence ID" value="MFC4268283.1"/>
    <property type="molecule type" value="Genomic_DNA"/>
</dbReference>
<feature type="domain" description="Glutaredoxin" evidence="1">
    <location>
        <begin position="33"/>
        <end position="92"/>
    </location>
</feature>
<protein>
    <submittedName>
        <fullName evidence="2">Glutaredoxin family protein</fullName>
    </submittedName>
</protein>
<reference evidence="3" key="1">
    <citation type="journal article" date="2019" name="Int. J. Syst. Evol. Microbiol.">
        <title>The Global Catalogue of Microorganisms (GCM) 10K type strain sequencing project: providing services to taxonomists for standard genome sequencing and annotation.</title>
        <authorList>
            <consortium name="The Broad Institute Genomics Platform"/>
            <consortium name="The Broad Institute Genome Sequencing Center for Infectious Disease"/>
            <person name="Wu L."/>
            <person name="Ma J."/>
        </authorList>
    </citation>
    <scope>NUCLEOTIDE SEQUENCE [LARGE SCALE GENOMIC DNA]</scope>
    <source>
        <strain evidence="3">CECT 8655</strain>
    </source>
</reference>
<sequence length="121" mass="13984">MKYLVIIFLLLVTCQNNEKEVYQEDISAKKGKIIVYGSDSCHSCIDTKAFLNEKKIKFTYYDIDINKKKEQEMLVKLQKANISIHTLTLPVIDNKGEIFLNKGNLKVFLKIVEKKLVKDAN</sequence>
<keyword evidence="3" id="KW-1185">Reference proteome</keyword>
<dbReference type="SUPFAM" id="SSF52833">
    <property type="entry name" value="Thioredoxin-like"/>
    <property type="match status" value="1"/>
</dbReference>
<gene>
    <name evidence="2" type="ORF">ACFOWD_05140</name>
</gene>
<dbReference type="InterPro" id="IPR036249">
    <property type="entry name" value="Thioredoxin-like_sf"/>
</dbReference>
<organism evidence="2 3">
    <name type="scientific">Polaribacter marinivivus</name>
    <dbReference type="NCBI Taxonomy" id="1524260"/>
    <lineage>
        <taxon>Bacteria</taxon>
        <taxon>Pseudomonadati</taxon>
        <taxon>Bacteroidota</taxon>
        <taxon>Flavobacteriia</taxon>
        <taxon>Flavobacteriales</taxon>
        <taxon>Flavobacteriaceae</taxon>
    </lineage>
</organism>
<dbReference type="Proteomes" id="UP001595826">
    <property type="component" value="Unassembled WGS sequence"/>
</dbReference>
<dbReference type="RefSeq" id="WP_377408667.1">
    <property type="nucleotide sequence ID" value="NZ_JBHSCY010000001.1"/>
</dbReference>
<evidence type="ECO:0000259" key="1">
    <source>
        <dbReference type="Pfam" id="PF00462"/>
    </source>
</evidence>
<accession>A0ABV8R8H8</accession>
<dbReference type="Gene3D" id="3.40.30.10">
    <property type="entry name" value="Glutaredoxin"/>
    <property type="match status" value="1"/>
</dbReference>
<dbReference type="Pfam" id="PF00462">
    <property type="entry name" value="Glutaredoxin"/>
    <property type="match status" value="1"/>
</dbReference>
<dbReference type="InterPro" id="IPR002109">
    <property type="entry name" value="Glutaredoxin"/>
</dbReference>
<evidence type="ECO:0000313" key="2">
    <source>
        <dbReference type="EMBL" id="MFC4268283.1"/>
    </source>
</evidence>
<name>A0ABV8R8H8_9FLAO</name>